<gene>
    <name evidence="5" type="ORF">IV454_19635</name>
</gene>
<name>A0AA49A6Q6_9BURK</name>
<protein>
    <recommendedName>
        <fullName evidence="1">diguanylate cyclase</fullName>
        <ecNumber evidence="1">2.7.7.65</ecNumber>
    </recommendedName>
</protein>
<evidence type="ECO:0000313" key="6">
    <source>
        <dbReference type="Proteomes" id="UP000662888"/>
    </source>
</evidence>
<dbReference type="PANTHER" id="PTHR45138:SF9">
    <property type="entry name" value="DIGUANYLATE CYCLASE DGCM-RELATED"/>
    <property type="match status" value="1"/>
</dbReference>
<dbReference type="InterPro" id="IPR054327">
    <property type="entry name" value="His-kinase-like_sensor"/>
</dbReference>
<evidence type="ECO:0000256" key="3">
    <source>
        <dbReference type="SAM" id="Phobius"/>
    </source>
</evidence>
<dbReference type="Pfam" id="PF00990">
    <property type="entry name" value="GGDEF"/>
    <property type="match status" value="1"/>
</dbReference>
<accession>A0AA49A6Q6</accession>
<comment type="catalytic activity">
    <reaction evidence="2">
        <text>2 GTP = 3',3'-c-di-GMP + 2 diphosphate</text>
        <dbReference type="Rhea" id="RHEA:24898"/>
        <dbReference type="ChEBI" id="CHEBI:33019"/>
        <dbReference type="ChEBI" id="CHEBI:37565"/>
        <dbReference type="ChEBI" id="CHEBI:58805"/>
        <dbReference type="EC" id="2.7.7.65"/>
    </reaction>
</comment>
<feature type="transmembrane region" description="Helical" evidence="3">
    <location>
        <begin position="20"/>
        <end position="44"/>
    </location>
</feature>
<feature type="domain" description="GGDEF" evidence="4">
    <location>
        <begin position="380"/>
        <end position="516"/>
    </location>
</feature>
<dbReference type="EC" id="2.7.7.65" evidence="1"/>
<keyword evidence="3" id="KW-0812">Transmembrane</keyword>
<dbReference type="InterPro" id="IPR029787">
    <property type="entry name" value="Nucleotide_cyclase"/>
</dbReference>
<dbReference type="InterPro" id="IPR043128">
    <property type="entry name" value="Rev_trsase/Diguanyl_cyclase"/>
</dbReference>
<dbReference type="CDD" id="cd12915">
    <property type="entry name" value="PDC2_DGC_like"/>
    <property type="match status" value="1"/>
</dbReference>
<dbReference type="PROSITE" id="PS50887">
    <property type="entry name" value="GGDEF"/>
    <property type="match status" value="1"/>
</dbReference>
<dbReference type="InterPro" id="IPR000160">
    <property type="entry name" value="GGDEF_dom"/>
</dbReference>
<feature type="transmembrane region" description="Helical" evidence="3">
    <location>
        <begin position="301"/>
        <end position="319"/>
    </location>
</feature>
<dbReference type="Pfam" id="PF22588">
    <property type="entry name" value="dCache_1_like"/>
    <property type="match status" value="1"/>
</dbReference>
<dbReference type="InterPro" id="IPR050469">
    <property type="entry name" value="Diguanylate_Cyclase"/>
</dbReference>
<keyword evidence="3" id="KW-0472">Membrane</keyword>
<organism evidence="5 6">
    <name type="scientific">Massilia antarctica</name>
    <dbReference type="NCBI Taxonomy" id="2765360"/>
    <lineage>
        <taxon>Bacteria</taxon>
        <taxon>Pseudomonadati</taxon>
        <taxon>Pseudomonadota</taxon>
        <taxon>Betaproteobacteria</taxon>
        <taxon>Burkholderiales</taxon>
        <taxon>Oxalobacteraceae</taxon>
        <taxon>Telluria group</taxon>
        <taxon>Massilia</taxon>
    </lineage>
</organism>
<sequence>MKADKPVLPVTELDGKKRPLITIAASFLLVVCISLVAVQGWSIYSARETQLAQSAAATANMARAVADHADSTIELVDIILAGVVDSVQHDGITHYGERLHLHLIDHVSRTPSLQGITIFDASGNWALHSLREPVPVLNNADRPYFIYHKTHKDQLAHVGAPVRSRATGTWVLPVSRRLEDKDGNFAGVALATVHLSFFRTFYDSFDIGKEGNITIATDSGALVMRRPYLQENIGTSIAKEPMFKQSRVRAASESGTVPLDVDKVDRMYSYRPLRRYPLFVAVGLATDETLANWRANAYISTAWVVILLLILNWMGLRLFRQVILRDELEEQLRNAQLALVTKNRSLKLLARNDGLTGIANRRLFDARLDAEFNRATRDGTSLALVLLDVDFFKKYNDHYGHPAGDACLQFIGQCIRTGRRRAGNLAARVGGEEFAILLPNTDLYGAIVVAESVRRSIASAGREHQANPVGIVTISCGVHALVPARGMESKQLVEAADKALYLAKSTGRNRVCPDAPAVSSRRERASILGS</sequence>
<dbReference type="CDD" id="cd01949">
    <property type="entry name" value="GGDEF"/>
    <property type="match status" value="1"/>
</dbReference>
<evidence type="ECO:0000256" key="2">
    <source>
        <dbReference type="ARBA" id="ARBA00034247"/>
    </source>
</evidence>
<proteinExistence type="predicted"/>
<dbReference type="Proteomes" id="UP000662888">
    <property type="component" value="Chromosome"/>
</dbReference>
<keyword evidence="3" id="KW-1133">Transmembrane helix</keyword>
<dbReference type="NCBIfam" id="TIGR00254">
    <property type="entry name" value="GGDEF"/>
    <property type="match status" value="1"/>
</dbReference>
<dbReference type="CDD" id="cd12914">
    <property type="entry name" value="PDC1_DGC_like"/>
    <property type="match status" value="1"/>
</dbReference>
<dbReference type="EMBL" id="CP065053">
    <property type="protein sequence ID" value="QPI47780.1"/>
    <property type="molecule type" value="Genomic_DNA"/>
</dbReference>
<reference evidence="5 6" key="1">
    <citation type="submission" date="2020-11" db="EMBL/GenBank/DDBJ databases">
        <authorList>
            <person name="Sun Q."/>
        </authorList>
    </citation>
    <scope>NUCLEOTIDE SEQUENCE [LARGE SCALE GENOMIC DNA]</scope>
    <source>
        <strain evidence="5 6">P8398</strain>
    </source>
</reference>
<dbReference type="Gene3D" id="3.30.70.270">
    <property type="match status" value="1"/>
</dbReference>
<dbReference type="SUPFAM" id="SSF55073">
    <property type="entry name" value="Nucleotide cyclase"/>
    <property type="match status" value="1"/>
</dbReference>
<keyword evidence="6" id="KW-1185">Reference proteome</keyword>
<evidence type="ECO:0000313" key="5">
    <source>
        <dbReference type="EMBL" id="QPI47780.1"/>
    </source>
</evidence>
<dbReference type="Gene3D" id="3.30.450.20">
    <property type="entry name" value="PAS domain"/>
    <property type="match status" value="2"/>
</dbReference>
<evidence type="ECO:0000259" key="4">
    <source>
        <dbReference type="PROSITE" id="PS50887"/>
    </source>
</evidence>
<evidence type="ECO:0000256" key="1">
    <source>
        <dbReference type="ARBA" id="ARBA00012528"/>
    </source>
</evidence>
<dbReference type="SMART" id="SM00267">
    <property type="entry name" value="GGDEF"/>
    <property type="match status" value="1"/>
</dbReference>
<dbReference type="PANTHER" id="PTHR45138">
    <property type="entry name" value="REGULATORY COMPONENTS OF SENSORY TRANSDUCTION SYSTEM"/>
    <property type="match status" value="1"/>
</dbReference>